<dbReference type="Proteomes" id="UP001500755">
    <property type="component" value="Unassembled WGS sequence"/>
</dbReference>
<name>A0ABN2T620_9MICO</name>
<evidence type="ECO:0000313" key="1">
    <source>
        <dbReference type="EMBL" id="GAA1999675.1"/>
    </source>
</evidence>
<organism evidence="1 2">
    <name type="scientific">Brevibacterium samyangense</name>
    <dbReference type="NCBI Taxonomy" id="366888"/>
    <lineage>
        <taxon>Bacteria</taxon>
        <taxon>Bacillati</taxon>
        <taxon>Actinomycetota</taxon>
        <taxon>Actinomycetes</taxon>
        <taxon>Micrococcales</taxon>
        <taxon>Brevibacteriaceae</taxon>
        <taxon>Brevibacterium</taxon>
    </lineage>
</organism>
<dbReference type="EMBL" id="BAAANO010000004">
    <property type="protein sequence ID" value="GAA1999675.1"/>
    <property type="molecule type" value="Genomic_DNA"/>
</dbReference>
<comment type="caution">
    <text evidence="1">The sequence shown here is derived from an EMBL/GenBank/DDBJ whole genome shotgun (WGS) entry which is preliminary data.</text>
</comment>
<dbReference type="RefSeq" id="WP_344306518.1">
    <property type="nucleotide sequence ID" value="NZ_BAAANO010000004.1"/>
</dbReference>
<accession>A0ABN2T620</accession>
<evidence type="ECO:0000313" key="2">
    <source>
        <dbReference type="Proteomes" id="UP001500755"/>
    </source>
</evidence>
<sequence length="99" mass="10827">MTVRPHAATATHRFRAAATWNAHSATHGSVVPGRARPQRQAGPAGVAILPIKCPDCVGRLTKRDQYRSKTACEGGAHLLRIDCGHTYDPHDVAKVMEWY</sequence>
<gene>
    <name evidence="1" type="ORF">GCM10009755_04130</name>
</gene>
<proteinExistence type="predicted"/>
<keyword evidence="2" id="KW-1185">Reference proteome</keyword>
<protein>
    <submittedName>
        <fullName evidence="1">Uncharacterized protein</fullName>
    </submittedName>
</protein>
<reference evidence="1 2" key="1">
    <citation type="journal article" date="2019" name="Int. J. Syst. Evol. Microbiol.">
        <title>The Global Catalogue of Microorganisms (GCM) 10K type strain sequencing project: providing services to taxonomists for standard genome sequencing and annotation.</title>
        <authorList>
            <consortium name="The Broad Institute Genomics Platform"/>
            <consortium name="The Broad Institute Genome Sequencing Center for Infectious Disease"/>
            <person name="Wu L."/>
            <person name="Ma J."/>
        </authorList>
    </citation>
    <scope>NUCLEOTIDE SEQUENCE [LARGE SCALE GENOMIC DNA]</scope>
    <source>
        <strain evidence="1 2">JCM 14546</strain>
    </source>
</reference>